<sequence length="178" mass="20579">MKNREIEGDKARATDLSTFKMNIDSRGLRHLLCRWNEERDTFRAAVGQTSLFNIELDDEEKGSLGDLERGNTVEALIALWLSRFLLPDSPEDTILSRYFPLVIKITKGTVFPLTSLVLGHLYSQLEALYNLEWFLGSGFILKTYVSTVFLQDFMWERFPKYAPKPVEVQDISYPYSKL</sequence>
<proteinExistence type="predicted"/>
<dbReference type="Proteomes" id="UP000030645">
    <property type="component" value="Unassembled WGS sequence"/>
</dbReference>
<dbReference type="Pfam" id="PF10536">
    <property type="entry name" value="PMD"/>
    <property type="match status" value="1"/>
</dbReference>
<accession>W9RSR9</accession>
<evidence type="ECO:0000259" key="1">
    <source>
        <dbReference type="Pfam" id="PF10536"/>
    </source>
</evidence>
<dbReference type="AlphaFoldDB" id="W9RSR9"/>
<keyword evidence="3" id="KW-1185">Reference proteome</keyword>
<organism evidence="2 3">
    <name type="scientific">Morus notabilis</name>
    <dbReference type="NCBI Taxonomy" id="981085"/>
    <lineage>
        <taxon>Eukaryota</taxon>
        <taxon>Viridiplantae</taxon>
        <taxon>Streptophyta</taxon>
        <taxon>Embryophyta</taxon>
        <taxon>Tracheophyta</taxon>
        <taxon>Spermatophyta</taxon>
        <taxon>Magnoliopsida</taxon>
        <taxon>eudicotyledons</taxon>
        <taxon>Gunneridae</taxon>
        <taxon>Pentapetalae</taxon>
        <taxon>rosids</taxon>
        <taxon>fabids</taxon>
        <taxon>Rosales</taxon>
        <taxon>Moraceae</taxon>
        <taxon>Moreae</taxon>
        <taxon>Morus</taxon>
    </lineage>
</organism>
<gene>
    <name evidence="2" type="ORF">L484_016180</name>
</gene>
<dbReference type="EMBL" id="KE345052">
    <property type="protein sequence ID" value="EXB91560.1"/>
    <property type="molecule type" value="Genomic_DNA"/>
</dbReference>
<name>W9RSR9_9ROSA</name>
<protein>
    <recommendedName>
        <fullName evidence="1">Aminotransferase-like plant mobile domain-containing protein</fullName>
    </recommendedName>
</protein>
<dbReference type="PANTHER" id="PTHR46033:SF80">
    <property type="entry name" value="PROTEIN MAIN-LIKE 2-LIKE"/>
    <property type="match status" value="1"/>
</dbReference>
<evidence type="ECO:0000313" key="3">
    <source>
        <dbReference type="Proteomes" id="UP000030645"/>
    </source>
</evidence>
<dbReference type="InterPro" id="IPR044824">
    <property type="entry name" value="MAIN-like"/>
</dbReference>
<dbReference type="InterPro" id="IPR019557">
    <property type="entry name" value="AminoTfrase-like_pln_mobile"/>
</dbReference>
<reference evidence="3" key="1">
    <citation type="submission" date="2013-01" db="EMBL/GenBank/DDBJ databases">
        <title>Draft Genome Sequence of a Mulberry Tree, Morus notabilis C.K. Schneid.</title>
        <authorList>
            <person name="He N."/>
            <person name="Zhao S."/>
        </authorList>
    </citation>
    <scope>NUCLEOTIDE SEQUENCE</scope>
</reference>
<dbReference type="GO" id="GO:0010073">
    <property type="term" value="P:meristem maintenance"/>
    <property type="evidence" value="ECO:0007669"/>
    <property type="project" value="InterPro"/>
</dbReference>
<dbReference type="PANTHER" id="PTHR46033">
    <property type="entry name" value="PROTEIN MAIN-LIKE 2"/>
    <property type="match status" value="1"/>
</dbReference>
<evidence type="ECO:0000313" key="2">
    <source>
        <dbReference type="EMBL" id="EXB91560.1"/>
    </source>
</evidence>
<feature type="domain" description="Aminotransferase-like plant mobile" evidence="1">
    <location>
        <begin position="69"/>
        <end position="164"/>
    </location>
</feature>